<dbReference type="Pfam" id="PF02627">
    <property type="entry name" value="CMD"/>
    <property type="match status" value="1"/>
</dbReference>
<dbReference type="RefSeq" id="WP_150375006.1">
    <property type="nucleotide sequence ID" value="NZ_CP044067.1"/>
</dbReference>
<name>A0A5P2HBG4_9BURK</name>
<dbReference type="InterPro" id="IPR004675">
    <property type="entry name" value="AhpD_core"/>
</dbReference>
<dbReference type="InterPro" id="IPR029032">
    <property type="entry name" value="AhpD-like"/>
</dbReference>
<dbReference type="OrthoDB" id="9801997at2"/>
<gene>
    <name evidence="2" type="ORF">FOB72_23010</name>
</gene>
<accession>A0A5P2HBG4</accession>
<dbReference type="Gene3D" id="1.20.1290.10">
    <property type="entry name" value="AhpD-like"/>
    <property type="match status" value="1"/>
</dbReference>
<dbReference type="EMBL" id="CP044067">
    <property type="protein sequence ID" value="QET04944.1"/>
    <property type="molecule type" value="Genomic_DNA"/>
</dbReference>
<dbReference type="SUPFAM" id="SSF69118">
    <property type="entry name" value="AhpD-like"/>
    <property type="match status" value="1"/>
</dbReference>
<proteinExistence type="predicted"/>
<protein>
    <submittedName>
        <fullName evidence="2">Carboxymuconolactone decarboxylase family protein</fullName>
    </submittedName>
</protein>
<evidence type="ECO:0000313" key="3">
    <source>
        <dbReference type="Proteomes" id="UP000322822"/>
    </source>
</evidence>
<reference evidence="2 3" key="1">
    <citation type="submission" date="2019-09" db="EMBL/GenBank/DDBJ databases">
        <title>FDA dAtabase for Regulatory Grade micrObial Sequences (FDA-ARGOS): Supporting development and validation of Infectious Disease Dx tests.</title>
        <authorList>
            <person name="Sciortino C."/>
            <person name="Tallon L."/>
            <person name="Sadzewicz L."/>
            <person name="Vavikolanu K."/>
            <person name="Mehta A."/>
            <person name="Aluvathingal J."/>
            <person name="Nadendla S."/>
            <person name="Nandy P."/>
            <person name="Geyer C."/>
            <person name="Yan Y."/>
            <person name="Sichtig H."/>
        </authorList>
    </citation>
    <scope>NUCLEOTIDE SEQUENCE [LARGE SCALE GENOMIC DNA]</scope>
    <source>
        <strain evidence="2 3">FDAARGOS_664</strain>
    </source>
</reference>
<sequence>MNAPRLPWNTLAPVQYKSLAAVSMASAKSSLGPVLVELVQTRVSQINGCAYCLDMHVRDLRKAGESWKRLNVLSAWREVPNLFTAKEQAALAWAESLTNLPAGFDDRNAEFEALRAHFTEQEIVELSWTVAAINAWNRMAIGMHQPVDDTPIE</sequence>
<feature type="domain" description="Carboxymuconolactone decarboxylase-like" evidence="1">
    <location>
        <begin position="19"/>
        <end position="95"/>
    </location>
</feature>
<dbReference type="NCBIfam" id="TIGR00778">
    <property type="entry name" value="ahpD_dom"/>
    <property type="match status" value="1"/>
</dbReference>
<organism evidence="2 3">
    <name type="scientific">Cupriavidus pauculus</name>
    <dbReference type="NCBI Taxonomy" id="82633"/>
    <lineage>
        <taxon>Bacteria</taxon>
        <taxon>Pseudomonadati</taxon>
        <taxon>Pseudomonadota</taxon>
        <taxon>Betaproteobacteria</taxon>
        <taxon>Burkholderiales</taxon>
        <taxon>Burkholderiaceae</taxon>
        <taxon>Cupriavidus</taxon>
    </lineage>
</organism>
<dbReference type="InterPro" id="IPR003779">
    <property type="entry name" value="CMD-like"/>
</dbReference>
<evidence type="ECO:0000313" key="2">
    <source>
        <dbReference type="EMBL" id="QET04944.1"/>
    </source>
</evidence>
<dbReference type="AlphaFoldDB" id="A0A5P2HBG4"/>
<dbReference type="PANTHER" id="PTHR34846">
    <property type="entry name" value="4-CARBOXYMUCONOLACTONE DECARBOXYLASE FAMILY PROTEIN (AFU_ORTHOLOGUE AFUA_6G11590)"/>
    <property type="match status" value="1"/>
</dbReference>
<evidence type="ECO:0000259" key="1">
    <source>
        <dbReference type="Pfam" id="PF02627"/>
    </source>
</evidence>
<dbReference type="PANTHER" id="PTHR34846:SF10">
    <property type="entry name" value="CYTOPLASMIC PROTEIN"/>
    <property type="match status" value="1"/>
</dbReference>
<dbReference type="Proteomes" id="UP000322822">
    <property type="component" value="Chromosome 2"/>
</dbReference>
<dbReference type="GO" id="GO:0051920">
    <property type="term" value="F:peroxiredoxin activity"/>
    <property type="evidence" value="ECO:0007669"/>
    <property type="project" value="InterPro"/>
</dbReference>